<dbReference type="Proteomes" id="UP000600139">
    <property type="component" value="Unassembled WGS sequence"/>
</dbReference>
<keyword evidence="2" id="KW-1185">Reference proteome</keyword>
<evidence type="ECO:0000313" key="2">
    <source>
        <dbReference type="Proteomes" id="UP000600139"/>
    </source>
</evidence>
<organism evidence="1 2">
    <name type="scientific">Luteolibacter yonseiensis</name>
    <dbReference type="NCBI Taxonomy" id="1144680"/>
    <lineage>
        <taxon>Bacteria</taxon>
        <taxon>Pseudomonadati</taxon>
        <taxon>Verrucomicrobiota</taxon>
        <taxon>Verrucomicrobiia</taxon>
        <taxon>Verrucomicrobiales</taxon>
        <taxon>Verrucomicrobiaceae</taxon>
        <taxon>Luteolibacter</taxon>
    </lineage>
</organism>
<reference evidence="1" key="1">
    <citation type="submission" date="2021-01" db="EMBL/GenBank/DDBJ databases">
        <title>Modified the classification status of verrucomicrobia.</title>
        <authorList>
            <person name="Feng X."/>
        </authorList>
    </citation>
    <scope>NUCLEOTIDE SEQUENCE</scope>
    <source>
        <strain evidence="1">JCM 18052</strain>
    </source>
</reference>
<comment type="caution">
    <text evidence="1">The sequence shown here is derived from an EMBL/GenBank/DDBJ whole genome shotgun (WGS) entry which is preliminary data.</text>
</comment>
<dbReference type="Gene3D" id="1.10.10.10">
    <property type="entry name" value="Winged helix-like DNA-binding domain superfamily/Winged helix DNA-binding domain"/>
    <property type="match status" value="1"/>
</dbReference>
<dbReference type="InterPro" id="IPR009057">
    <property type="entry name" value="Homeodomain-like_sf"/>
</dbReference>
<dbReference type="EMBL" id="JAENIK010000011">
    <property type="protein sequence ID" value="MBK1816056.1"/>
    <property type="molecule type" value="Genomic_DNA"/>
</dbReference>
<dbReference type="PANTHER" id="PTHR34849:SF3">
    <property type="entry name" value="SSR2962 PROTEIN"/>
    <property type="match status" value="1"/>
</dbReference>
<gene>
    <name evidence="1" type="ORF">JIN84_10570</name>
</gene>
<accession>A0A934R2Y5</accession>
<evidence type="ECO:0000313" key="1">
    <source>
        <dbReference type="EMBL" id="MBK1816056.1"/>
    </source>
</evidence>
<dbReference type="AlphaFoldDB" id="A0A934R2Y5"/>
<dbReference type="InterPro" id="IPR007367">
    <property type="entry name" value="DUF433"/>
</dbReference>
<sequence length="80" mass="9004">MITLDRITTDPGQMNGQPCLRGMRLTVRRVLEIAALYPDSTERKQEFPELEDEDVRQALHYAALHLPDQIISLSGDALVA</sequence>
<dbReference type="PANTHER" id="PTHR34849">
    <property type="entry name" value="SSL5025 PROTEIN"/>
    <property type="match status" value="1"/>
</dbReference>
<dbReference type="SUPFAM" id="SSF46689">
    <property type="entry name" value="Homeodomain-like"/>
    <property type="match status" value="1"/>
</dbReference>
<name>A0A934R2Y5_9BACT</name>
<protein>
    <submittedName>
        <fullName evidence="1">DUF433 domain-containing protein</fullName>
    </submittedName>
</protein>
<dbReference type="Pfam" id="PF04255">
    <property type="entry name" value="DUF433"/>
    <property type="match status" value="1"/>
</dbReference>
<dbReference type="InterPro" id="IPR036388">
    <property type="entry name" value="WH-like_DNA-bd_sf"/>
</dbReference>
<proteinExistence type="predicted"/>